<feature type="region of interest" description="Disordered" evidence="1">
    <location>
        <begin position="75"/>
        <end position="155"/>
    </location>
</feature>
<evidence type="ECO:0000313" key="2">
    <source>
        <dbReference type="EMBL" id="KAH8029728.1"/>
    </source>
</evidence>
<protein>
    <submittedName>
        <fullName evidence="2">Uncharacterized protein</fullName>
    </submittedName>
</protein>
<dbReference type="AlphaFoldDB" id="A0A9J6E6L7"/>
<accession>A0A9J6E6L7</accession>
<feature type="compositionally biased region" description="Basic and acidic residues" evidence="1">
    <location>
        <begin position="114"/>
        <end position="128"/>
    </location>
</feature>
<dbReference type="Proteomes" id="UP000821866">
    <property type="component" value="Chromosome 3"/>
</dbReference>
<organism evidence="2 3">
    <name type="scientific">Rhipicephalus microplus</name>
    <name type="common">Cattle tick</name>
    <name type="synonym">Boophilus microplus</name>
    <dbReference type="NCBI Taxonomy" id="6941"/>
    <lineage>
        <taxon>Eukaryota</taxon>
        <taxon>Metazoa</taxon>
        <taxon>Ecdysozoa</taxon>
        <taxon>Arthropoda</taxon>
        <taxon>Chelicerata</taxon>
        <taxon>Arachnida</taxon>
        <taxon>Acari</taxon>
        <taxon>Parasitiformes</taxon>
        <taxon>Ixodida</taxon>
        <taxon>Ixodoidea</taxon>
        <taxon>Ixodidae</taxon>
        <taxon>Rhipicephalinae</taxon>
        <taxon>Rhipicephalus</taxon>
        <taxon>Boophilus</taxon>
    </lineage>
</organism>
<name>A0A9J6E6L7_RHIMP</name>
<sequence>MQQWLRGMALPSEHRTRRPTDILSVRASDVLGLRAGREVPPRSRGKWCRTAADTVRGTDGNGIRSDFVERMQDCAGSARKDGTEESAVFGDYDDEGKPLPELSDDPSDCAGSDGEERRSGGGDADHSDINTSGLSEETSYMELPKSELSSATPSTCSLEVPTQDAWFSVAATLDPLVATPASRPNPVQQPRNVFEQLLEACGQQEPVSFSAILAELGVQNCVKIHESEHADIFLLYSERGDTMVLKVYDCASIMQHLCCVINDIRIARSCLNMLDMCTENTKIIETYARKNSLVAITDRYLRYRAYHYLYLRRSGVHVIDAFRQCGC</sequence>
<reference evidence="2" key="2">
    <citation type="submission" date="2021-09" db="EMBL/GenBank/DDBJ databases">
        <authorList>
            <person name="Jia N."/>
            <person name="Wang J."/>
            <person name="Shi W."/>
            <person name="Du L."/>
            <person name="Sun Y."/>
            <person name="Zhan W."/>
            <person name="Jiang J."/>
            <person name="Wang Q."/>
            <person name="Zhang B."/>
            <person name="Ji P."/>
            <person name="Sakyi L.B."/>
            <person name="Cui X."/>
            <person name="Yuan T."/>
            <person name="Jiang B."/>
            <person name="Yang W."/>
            <person name="Lam T.T.-Y."/>
            <person name="Chang Q."/>
            <person name="Ding S."/>
            <person name="Wang X."/>
            <person name="Zhu J."/>
            <person name="Ruan X."/>
            <person name="Zhao L."/>
            <person name="Wei J."/>
            <person name="Que T."/>
            <person name="Du C."/>
            <person name="Cheng J."/>
            <person name="Dai P."/>
            <person name="Han X."/>
            <person name="Huang E."/>
            <person name="Gao Y."/>
            <person name="Liu J."/>
            <person name="Shao H."/>
            <person name="Ye R."/>
            <person name="Li L."/>
            <person name="Wei W."/>
            <person name="Wang X."/>
            <person name="Wang C."/>
            <person name="Huo Q."/>
            <person name="Li W."/>
            <person name="Guo W."/>
            <person name="Chen H."/>
            <person name="Chen S."/>
            <person name="Zhou L."/>
            <person name="Zhou L."/>
            <person name="Ni X."/>
            <person name="Tian J."/>
            <person name="Zhou Y."/>
            <person name="Sheng Y."/>
            <person name="Liu T."/>
            <person name="Pan Y."/>
            <person name="Xia L."/>
            <person name="Li J."/>
            <person name="Zhao F."/>
            <person name="Cao W."/>
        </authorList>
    </citation>
    <scope>NUCLEOTIDE SEQUENCE</scope>
    <source>
        <strain evidence="2">Rmic-2018</strain>
        <tissue evidence="2">Larvae</tissue>
    </source>
</reference>
<dbReference type="EMBL" id="JABSTU010000005">
    <property type="protein sequence ID" value="KAH8029728.1"/>
    <property type="molecule type" value="Genomic_DNA"/>
</dbReference>
<gene>
    <name evidence="2" type="ORF">HPB51_003563</name>
</gene>
<keyword evidence="3" id="KW-1185">Reference proteome</keyword>
<reference evidence="2" key="1">
    <citation type="journal article" date="2020" name="Cell">
        <title>Large-Scale Comparative Analyses of Tick Genomes Elucidate Their Genetic Diversity and Vector Capacities.</title>
        <authorList>
            <consortium name="Tick Genome and Microbiome Consortium (TIGMIC)"/>
            <person name="Jia N."/>
            <person name="Wang J."/>
            <person name="Shi W."/>
            <person name="Du L."/>
            <person name="Sun Y."/>
            <person name="Zhan W."/>
            <person name="Jiang J.F."/>
            <person name="Wang Q."/>
            <person name="Zhang B."/>
            <person name="Ji P."/>
            <person name="Bell-Sakyi L."/>
            <person name="Cui X.M."/>
            <person name="Yuan T.T."/>
            <person name="Jiang B.G."/>
            <person name="Yang W.F."/>
            <person name="Lam T.T."/>
            <person name="Chang Q.C."/>
            <person name="Ding S.J."/>
            <person name="Wang X.J."/>
            <person name="Zhu J.G."/>
            <person name="Ruan X.D."/>
            <person name="Zhao L."/>
            <person name="Wei J.T."/>
            <person name="Ye R.Z."/>
            <person name="Que T.C."/>
            <person name="Du C.H."/>
            <person name="Zhou Y.H."/>
            <person name="Cheng J.X."/>
            <person name="Dai P.F."/>
            <person name="Guo W.B."/>
            <person name="Han X.H."/>
            <person name="Huang E.J."/>
            <person name="Li L.F."/>
            <person name="Wei W."/>
            <person name="Gao Y.C."/>
            <person name="Liu J.Z."/>
            <person name="Shao H.Z."/>
            <person name="Wang X."/>
            <person name="Wang C.C."/>
            <person name="Yang T.C."/>
            <person name="Huo Q.B."/>
            <person name="Li W."/>
            <person name="Chen H.Y."/>
            <person name="Chen S.E."/>
            <person name="Zhou L.G."/>
            <person name="Ni X.B."/>
            <person name="Tian J.H."/>
            <person name="Sheng Y."/>
            <person name="Liu T."/>
            <person name="Pan Y.S."/>
            <person name="Xia L.Y."/>
            <person name="Li J."/>
            <person name="Zhao F."/>
            <person name="Cao W.C."/>
        </authorList>
    </citation>
    <scope>NUCLEOTIDE SEQUENCE</scope>
    <source>
        <strain evidence="2">Rmic-2018</strain>
    </source>
</reference>
<evidence type="ECO:0000256" key="1">
    <source>
        <dbReference type="SAM" id="MobiDB-lite"/>
    </source>
</evidence>
<feature type="compositionally biased region" description="Polar residues" evidence="1">
    <location>
        <begin position="129"/>
        <end position="138"/>
    </location>
</feature>
<evidence type="ECO:0000313" key="3">
    <source>
        <dbReference type="Proteomes" id="UP000821866"/>
    </source>
</evidence>
<proteinExistence type="predicted"/>
<comment type="caution">
    <text evidence="2">The sequence shown here is derived from an EMBL/GenBank/DDBJ whole genome shotgun (WGS) entry which is preliminary data.</text>
</comment>